<dbReference type="Pfam" id="PF12796">
    <property type="entry name" value="Ank_2"/>
    <property type="match status" value="1"/>
</dbReference>
<dbReference type="Gene3D" id="1.25.40.20">
    <property type="entry name" value="Ankyrin repeat-containing domain"/>
    <property type="match status" value="4"/>
</dbReference>
<evidence type="ECO:0000256" key="1">
    <source>
        <dbReference type="ARBA" id="ARBA00022737"/>
    </source>
</evidence>
<gene>
    <name evidence="4" type="ORF">OAUR00152_LOCUS2925</name>
</gene>
<dbReference type="SMART" id="SM00248">
    <property type="entry name" value="ANK"/>
    <property type="match status" value="9"/>
</dbReference>
<evidence type="ECO:0000313" key="4">
    <source>
        <dbReference type="EMBL" id="CAE2206657.1"/>
    </source>
</evidence>
<dbReference type="InterPro" id="IPR036770">
    <property type="entry name" value="Ankyrin_rpt-contain_sf"/>
</dbReference>
<dbReference type="SUPFAM" id="SSF48403">
    <property type="entry name" value="Ankyrin repeat"/>
    <property type="match status" value="3"/>
</dbReference>
<dbReference type="Pfam" id="PF00023">
    <property type="entry name" value="Ank"/>
    <property type="match status" value="1"/>
</dbReference>
<dbReference type="PANTHER" id="PTHR24186:SF38">
    <property type="entry name" value="ANKYRIN REPEAT FAMILY PROTEIN"/>
    <property type="match status" value="1"/>
</dbReference>
<dbReference type="AlphaFoldDB" id="A0A7S4HQY6"/>
<reference evidence="4" key="1">
    <citation type="submission" date="2021-01" db="EMBL/GenBank/DDBJ databases">
        <authorList>
            <person name="Corre E."/>
            <person name="Pelletier E."/>
            <person name="Niang G."/>
            <person name="Scheremetjew M."/>
            <person name="Finn R."/>
            <person name="Kale V."/>
            <person name="Holt S."/>
            <person name="Cochrane G."/>
            <person name="Meng A."/>
            <person name="Brown T."/>
            <person name="Cohen L."/>
        </authorList>
    </citation>
    <scope>NUCLEOTIDE SEQUENCE</scope>
    <source>
        <strain evidence="4">Isolate 1302-5</strain>
    </source>
</reference>
<dbReference type="PANTHER" id="PTHR24186">
    <property type="entry name" value="PROTEIN PHOSPHATASE 1 REGULATORY SUBUNIT"/>
    <property type="match status" value="1"/>
</dbReference>
<proteinExistence type="predicted"/>
<sequence>MFEHEMPAEQVGARGETGLHVNLTKSGSSEQMQEMKTGLDAPNNSLQEPRRNTPVKTVQHKHRGIEVISKFFGACGVIDSPTSEDIIIDDETSNGVYVLDGTPDTETKKKTNDGPTHATKIIASTEGKGAGSTRVSQVSSFGSPDRAAGSPIPTTRKAPRSASSVPVRQMMPPETLGVINDLHEIAKAGDWPKLRECLTSVHDHSKTVSAAGEVDEKGRTPLMIACMHGAQFPADVARLLLVANNQSASLYVLQKNNGKQFCLHVATSHGCSIEVLGILHGAYPKAASTMDGNGNMPLHLAVTNGRYRSIGGQLEMRGDEMASTIITEHNQTEDAEPDCDSTIGGGSLSTQSVLYGNGGAVDDMVNVCEFLVSINPSALMHKNRRGETPLLLAIYRRSPSDVVSLLLMRGGALSLEIADDFGSYPIHFCDRSPSLSFVRDMAELFPAAIERKNKMGNTPLFSAMASSCDISVLRTMLESCARPRETVESRNGDNINILQFGWDDLTTQKVVAAEDQDDEDARLEECKNFIEGALSPLAISGKYLEDWWAKATILLQAAYHNTNKVDGDGCYEGRVWRPVHAVAGTECPTEMVRLVLRIHADEAGVVDENGNTPLHIAASRPDIIGIETIKLVLDAHPSSAAVQNKDGHSPLHVACLTQSPLQILELLLAASPEATCLRNIEGQTPLFVAIFVSSPVNVLRALLEAKPASVHIRDANGISSIALAWHMLLSGKVFEERDAEKKNEAKRSCANVNLLAVTSRSSSLKGDVRSWMSKIDLLLRAAFHGTVAESLPKGKQWRAVHAACSDGTIPPDVLAFALQILPSEAEVTNESKDYPLHIAASAPPHDANCPSQFGSGESIDFLLRINPSVAKRTDRKGRLPLHLALSSGKSMCNGVRSLVDSFHESVRMRDPSSMLYPFMLAACGDNLSRGERNNESVDLAVLNTTFALLREAPSMVLKQKSDAEIVFLRRSRKELLLEKKQLNERLSSKESDLRRRMTPTEIRLLDEEQKRDFSRQQEAKRRQRAKHLELQVRHMAETLSTIASSMMMLKDKGL</sequence>
<feature type="region of interest" description="Disordered" evidence="3">
    <location>
        <begin position="39"/>
        <end position="60"/>
    </location>
</feature>
<protein>
    <submittedName>
        <fullName evidence="4">Uncharacterized protein</fullName>
    </submittedName>
</protein>
<dbReference type="EMBL" id="HBKQ01004283">
    <property type="protein sequence ID" value="CAE2206657.1"/>
    <property type="molecule type" value="Transcribed_RNA"/>
</dbReference>
<evidence type="ECO:0000256" key="2">
    <source>
        <dbReference type="ARBA" id="ARBA00023043"/>
    </source>
</evidence>
<feature type="region of interest" description="Disordered" evidence="3">
    <location>
        <begin position="989"/>
        <end position="1025"/>
    </location>
</feature>
<feature type="compositionally biased region" description="Basic and acidic residues" evidence="3">
    <location>
        <begin position="1003"/>
        <end position="1025"/>
    </location>
</feature>
<keyword evidence="2" id="KW-0040">ANK repeat</keyword>
<name>A0A7S4HQY6_9STRA</name>
<organism evidence="4">
    <name type="scientific">Odontella aurita</name>
    <dbReference type="NCBI Taxonomy" id="265563"/>
    <lineage>
        <taxon>Eukaryota</taxon>
        <taxon>Sar</taxon>
        <taxon>Stramenopiles</taxon>
        <taxon>Ochrophyta</taxon>
        <taxon>Bacillariophyta</taxon>
        <taxon>Mediophyceae</taxon>
        <taxon>Biddulphiophycidae</taxon>
        <taxon>Eupodiscales</taxon>
        <taxon>Odontellaceae</taxon>
        <taxon>Odontella</taxon>
    </lineage>
</organism>
<dbReference type="GO" id="GO:0005886">
    <property type="term" value="C:plasma membrane"/>
    <property type="evidence" value="ECO:0007669"/>
    <property type="project" value="TreeGrafter"/>
</dbReference>
<evidence type="ECO:0000256" key="3">
    <source>
        <dbReference type="SAM" id="MobiDB-lite"/>
    </source>
</evidence>
<accession>A0A7S4HQY6</accession>
<dbReference type="InterPro" id="IPR002110">
    <property type="entry name" value="Ankyrin_rpt"/>
</dbReference>
<feature type="compositionally biased region" description="Polar residues" evidence="3">
    <location>
        <begin position="133"/>
        <end position="142"/>
    </location>
</feature>
<feature type="region of interest" description="Disordered" evidence="3">
    <location>
        <begin position="98"/>
        <end position="166"/>
    </location>
</feature>
<keyword evidence="1" id="KW-0677">Repeat</keyword>